<dbReference type="PROSITE" id="PS51257">
    <property type="entry name" value="PROKAR_LIPOPROTEIN"/>
    <property type="match status" value="1"/>
</dbReference>
<reference evidence="3 4" key="1">
    <citation type="submission" date="2017-08" db="EMBL/GenBank/DDBJ databases">
        <title>Complete genome of Colwellia sp. NB097-1, a psychrophile bacterium ioslated from Bering Sea.</title>
        <authorList>
            <person name="Chen X."/>
        </authorList>
    </citation>
    <scope>NUCLEOTIDE SEQUENCE [LARGE SCALE GENOMIC DNA]</scope>
    <source>
        <strain evidence="3 4">NB097-1</strain>
    </source>
</reference>
<keyword evidence="1" id="KW-0732">Signal</keyword>
<dbReference type="Pfam" id="PF13590">
    <property type="entry name" value="DUF4136"/>
    <property type="match status" value="1"/>
</dbReference>
<dbReference type="EMBL" id="CP020465">
    <property type="protein sequence ID" value="ASP47491.1"/>
    <property type="molecule type" value="Genomic_DNA"/>
</dbReference>
<proteinExistence type="predicted"/>
<feature type="chain" id="PRO_5012262430" evidence="1">
    <location>
        <begin position="25"/>
        <end position="197"/>
    </location>
</feature>
<dbReference type="Proteomes" id="UP000202259">
    <property type="component" value="Chromosome"/>
</dbReference>
<evidence type="ECO:0000256" key="1">
    <source>
        <dbReference type="SAM" id="SignalP"/>
    </source>
</evidence>
<gene>
    <name evidence="3" type="ORF">B5D82_06840</name>
</gene>
<feature type="signal peptide" evidence="1">
    <location>
        <begin position="1"/>
        <end position="24"/>
    </location>
</feature>
<dbReference type="AlphaFoldDB" id="A0A222G6Q7"/>
<evidence type="ECO:0000313" key="4">
    <source>
        <dbReference type="Proteomes" id="UP000202259"/>
    </source>
</evidence>
<evidence type="ECO:0000259" key="2">
    <source>
        <dbReference type="Pfam" id="PF13590"/>
    </source>
</evidence>
<dbReference type="Gene3D" id="3.30.160.670">
    <property type="match status" value="1"/>
</dbReference>
<dbReference type="KEGG" id="cber:B5D82_06840"/>
<dbReference type="OrthoDB" id="118896at2"/>
<keyword evidence="4" id="KW-1185">Reference proteome</keyword>
<dbReference type="InterPro" id="IPR025411">
    <property type="entry name" value="DUF4136"/>
</dbReference>
<feature type="domain" description="DUF4136" evidence="2">
    <location>
        <begin position="27"/>
        <end position="181"/>
    </location>
</feature>
<name>A0A222G6Q7_9GAMM</name>
<protein>
    <submittedName>
        <fullName evidence="3">DUF4136 domain-containing protein</fullName>
    </submittedName>
</protein>
<sequence>MINSRLLSCVVLLISLVSCSSINSATTSFRDGFDFSSVESYSTYGRNSAFGDLQNLNDTIRNTIELAIEQGFDENGFRYKISENADVMIAYHLLNQNFAELNKYNQQVKYCGYCLNAGKNSRVELETKLRPGSLILDIIDPKSQRTVWRSVYPLGFKAQDNSQEMQKKISNAVDNMLRDYPRGQNISQVLNDKGEFV</sequence>
<accession>A0A222G6Q7</accession>
<dbReference type="RefSeq" id="WP_081150175.1">
    <property type="nucleotide sequence ID" value="NZ_CP020465.1"/>
</dbReference>
<organism evidence="3 4">
    <name type="scientific">Cognaticolwellia beringensis</name>
    <dbReference type="NCBI Taxonomy" id="1967665"/>
    <lineage>
        <taxon>Bacteria</taxon>
        <taxon>Pseudomonadati</taxon>
        <taxon>Pseudomonadota</taxon>
        <taxon>Gammaproteobacteria</taxon>
        <taxon>Alteromonadales</taxon>
        <taxon>Colwelliaceae</taxon>
        <taxon>Cognaticolwellia</taxon>
    </lineage>
</organism>
<evidence type="ECO:0000313" key="3">
    <source>
        <dbReference type="EMBL" id="ASP47491.1"/>
    </source>
</evidence>